<dbReference type="EMBL" id="HBUF01253831">
    <property type="protein sequence ID" value="CAG6680962.1"/>
    <property type="molecule type" value="Transcribed_RNA"/>
</dbReference>
<evidence type="ECO:0000259" key="11">
    <source>
        <dbReference type="PROSITE" id="PS50011"/>
    </source>
</evidence>
<feature type="transmembrane region" description="Helical" evidence="10">
    <location>
        <begin position="194"/>
        <end position="214"/>
    </location>
</feature>
<protein>
    <submittedName>
        <fullName evidence="12">Fibroblast growth factor receptor homolog 2</fullName>
    </submittedName>
</protein>
<dbReference type="SMART" id="SM00219">
    <property type="entry name" value="TyrKc"/>
    <property type="match status" value="1"/>
</dbReference>
<reference evidence="12" key="1">
    <citation type="submission" date="2021-05" db="EMBL/GenBank/DDBJ databases">
        <authorList>
            <person name="Alioto T."/>
            <person name="Alioto T."/>
            <person name="Gomez Garrido J."/>
        </authorList>
    </citation>
    <scope>NUCLEOTIDE SEQUENCE</scope>
</reference>
<dbReference type="Pfam" id="PF07714">
    <property type="entry name" value="PK_Tyr_Ser-Thr"/>
    <property type="match status" value="1"/>
</dbReference>
<keyword evidence="2 10" id="KW-0812">Transmembrane</keyword>
<dbReference type="PROSITE" id="PS00107">
    <property type="entry name" value="PROTEIN_KINASE_ATP"/>
    <property type="match status" value="1"/>
</dbReference>
<feature type="binding site" evidence="9">
    <location>
        <position position="139"/>
    </location>
    <ligand>
        <name>ATP</name>
        <dbReference type="ChEBI" id="CHEBI:30616"/>
    </ligand>
</feature>
<dbReference type="GO" id="GO:0004714">
    <property type="term" value="F:transmembrane receptor protein tyrosine kinase activity"/>
    <property type="evidence" value="ECO:0007669"/>
    <property type="project" value="TreeGrafter"/>
</dbReference>
<dbReference type="GO" id="GO:0005524">
    <property type="term" value="F:ATP binding"/>
    <property type="evidence" value="ECO:0007669"/>
    <property type="project" value="UniProtKB-UniRule"/>
</dbReference>
<feature type="domain" description="Protein kinase" evidence="11">
    <location>
        <begin position="105"/>
        <end position="248"/>
    </location>
</feature>
<keyword evidence="7 10" id="KW-0472">Membrane</keyword>
<dbReference type="GO" id="GO:0005886">
    <property type="term" value="C:plasma membrane"/>
    <property type="evidence" value="ECO:0007669"/>
    <property type="project" value="TreeGrafter"/>
</dbReference>
<keyword evidence="4 9" id="KW-0547">Nucleotide-binding</keyword>
<evidence type="ECO:0000256" key="2">
    <source>
        <dbReference type="ARBA" id="ARBA00022692"/>
    </source>
</evidence>
<dbReference type="PANTHER" id="PTHR24416">
    <property type="entry name" value="TYROSINE-PROTEIN KINASE RECEPTOR"/>
    <property type="match status" value="1"/>
</dbReference>
<dbReference type="InterPro" id="IPR017441">
    <property type="entry name" value="Protein_kinase_ATP_BS"/>
</dbReference>
<evidence type="ECO:0000256" key="3">
    <source>
        <dbReference type="ARBA" id="ARBA00022729"/>
    </source>
</evidence>
<dbReference type="GO" id="GO:0043235">
    <property type="term" value="C:receptor complex"/>
    <property type="evidence" value="ECO:0007669"/>
    <property type="project" value="TreeGrafter"/>
</dbReference>
<evidence type="ECO:0000256" key="4">
    <source>
        <dbReference type="ARBA" id="ARBA00022741"/>
    </source>
</evidence>
<evidence type="ECO:0000256" key="7">
    <source>
        <dbReference type="ARBA" id="ARBA00023136"/>
    </source>
</evidence>
<evidence type="ECO:0000256" key="1">
    <source>
        <dbReference type="ARBA" id="ARBA00004167"/>
    </source>
</evidence>
<keyword evidence="3" id="KW-0732">Signal</keyword>
<comment type="subcellular location">
    <subcellularLocation>
        <location evidence="1">Membrane</location>
        <topology evidence="1">Single-pass membrane protein</topology>
    </subcellularLocation>
</comment>
<keyword evidence="6 10" id="KW-1133">Transmembrane helix</keyword>
<feature type="transmembrane region" description="Helical" evidence="10">
    <location>
        <begin position="169"/>
        <end position="188"/>
    </location>
</feature>
<evidence type="ECO:0000313" key="12">
    <source>
        <dbReference type="EMBL" id="CAG6680962.1"/>
    </source>
</evidence>
<dbReference type="InterPro" id="IPR000719">
    <property type="entry name" value="Prot_kinase_dom"/>
</dbReference>
<sequence length="248" mass="27776">MQLNFMIQFLVIMIVIIFCTLLGGCIKLVVMIIKRLKGKGQNETQWTKKITIEIQTSTEEDSFELPIIKIGKQKTNNSVLTSDGLTMSEYDVPRDDTWEFPRQDLILGEMLGEGNFGKVVRAEAHNIIRPETVTSVAVKMLKDDHSDTDMINLVTEMTVMKRIGQHVNIINLLGHCFWKDLCLGVMIVSGRMSASVIVSGRISASVIVSGMMYASVIVSRRMSAWVIVPRRMSALVIVPGRMSAWVID</sequence>
<evidence type="ECO:0000256" key="6">
    <source>
        <dbReference type="ARBA" id="ARBA00022989"/>
    </source>
</evidence>
<dbReference type="SUPFAM" id="SSF56112">
    <property type="entry name" value="Protein kinase-like (PK-like)"/>
    <property type="match status" value="1"/>
</dbReference>
<dbReference type="PROSITE" id="PS50011">
    <property type="entry name" value="PROTEIN_KINASE_DOM"/>
    <property type="match status" value="1"/>
</dbReference>
<dbReference type="InterPro" id="IPR050122">
    <property type="entry name" value="RTK"/>
</dbReference>
<evidence type="ECO:0000256" key="5">
    <source>
        <dbReference type="ARBA" id="ARBA00022840"/>
    </source>
</evidence>
<feature type="transmembrane region" description="Helical" evidence="10">
    <location>
        <begin position="6"/>
        <end position="30"/>
    </location>
</feature>
<name>A0A8D8T7N7_9HEMI</name>
<dbReference type="GO" id="GO:0007169">
    <property type="term" value="P:cell surface receptor protein tyrosine kinase signaling pathway"/>
    <property type="evidence" value="ECO:0007669"/>
    <property type="project" value="TreeGrafter"/>
</dbReference>
<keyword evidence="8 12" id="KW-0675">Receptor</keyword>
<dbReference type="InterPro" id="IPR001245">
    <property type="entry name" value="Ser-Thr/Tyr_kinase_cat_dom"/>
</dbReference>
<dbReference type="InterPro" id="IPR020635">
    <property type="entry name" value="Tyr_kinase_cat_dom"/>
</dbReference>
<proteinExistence type="predicted"/>
<dbReference type="AlphaFoldDB" id="A0A8D8T7N7"/>
<dbReference type="PANTHER" id="PTHR24416:SF550">
    <property type="entry name" value="FIBROBLAST GROWTH FACTOR RECEPTOR HOMOLOG 1-RELATED"/>
    <property type="match status" value="1"/>
</dbReference>
<dbReference type="InterPro" id="IPR011009">
    <property type="entry name" value="Kinase-like_dom_sf"/>
</dbReference>
<evidence type="ECO:0000256" key="10">
    <source>
        <dbReference type="SAM" id="Phobius"/>
    </source>
</evidence>
<evidence type="ECO:0000256" key="9">
    <source>
        <dbReference type="PROSITE-ProRule" id="PRU10141"/>
    </source>
</evidence>
<dbReference type="Gene3D" id="3.30.200.20">
    <property type="entry name" value="Phosphorylase Kinase, domain 1"/>
    <property type="match status" value="1"/>
</dbReference>
<accession>A0A8D8T7N7</accession>
<evidence type="ECO:0000256" key="8">
    <source>
        <dbReference type="ARBA" id="ARBA00023170"/>
    </source>
</evidence>
<keyword evidence="5 9" id="KW-0067">ATP-binding</keyword>
<organism evidence="12">
    <name type="scientific">Cacopsylla melanoneura</name>
    <dbReference type="NCBI Taxonomy" id="428564"/>
    <lineage>
        <taxon>Eukaryota</taxon>
        <taxon>Metazoa</taxon>
        <taxon>Ecdysozoa</taxon>
        <taxon>Arthropoda</taxon>
        <taxon>Hexapoda</taxon>
        <taxon>Insecta</taxon>
        <taxon>Pterygota</taxon>
        <taxon>Neoptera</taxon>
        <taxon>Paraneoptera</taxon>
        <taxon>Hemiptera</taxon>
        <taxon>Sternorrhyncha</taxon>
        <taxon>Psylloidea</taxon>
        <taxon>Psyllidae</taxon>
        <taxon>Psyllinae</taxon>
        <taxon>Cacopsylla</taxon>
    </lineage>
</organism>